<dbReference type="Proteomes" id="UP000005205">
    <property type="component" value="Unassembled WGS sequence"/>
</dbReference>
<dbReference type="GO" id="GO:0004518">
    <property type="term" value="F:nuclease activity"/>
    <property type="evidence" value="ECO:0007669"/>
    <property type="project" value="UniProtKB-KW"/>
</dbReference>
<evidence type="ECO:0000313" key="5">
    <source>
        <dbReference type="Proteomes" id="UP000005205"/>
    </source>
</evidence>
<name>A0A158NE48_ATTCE</name>
<feature type="domain" description="RAI1-like" evidence="3">
    <location>
        <begin position="22"/>
        <end position="349"/>
    </location>
</feature>
<keyword evidence="2" id="KW-0479">Metal-binding</keyword>
<proteinExistence type="inferred from homology"/>
<dbReference type="PANTHER" id="PTHR12395:SF9">
    <property type="entry name" value="DECAPPING AND EXORIBONUCLEASE PROTEIN"/>
    <property type="match status" value="1"/>
</dbReference>
<dbReference type="InterPro" id="IPR013961">
    <property type="entry name" value="RAI1"/>
</dbReference>
<dbReference type="EnsemblMetazoa" id="XM_012200416.1">
    <property type="protein sequence ID" value="XP_012055806.1"/>
    <property type="gene ID" value="LOC105618885"/>
</dbReference>
<dbReference type="KEGG" id="acep:105618885"/>
<comment type="function">
    <text evidence="2">Decapping enzyme for NAD-capped RNAs: specifically hydrolyzes the nicotinamide adenine dinucleotide (NAD) cap from a subset of RNAs by removing the entire NAD moiety from the 5'-end of an NAD-capped RNA.</text>
</comment>
<dbReference type="PANTHER" id="PTHR12395">
    <property type="entry name" value="DOM-3 RELATED"/>
    <property type="match status" value="1"/>
</dbReference>
<comment type="cofactor">
    <cofactor evidence="2">
        <name>a divalent metal cation</name>
        <dbReference type="ChEBI" id="CHEBI:60240"/>
    </cofactor>
</comment>
<dbReference type="GO" id="GO:0005829">
    <property type="term" value="C:cytosol"/>
    <property type="evidence" value="ECO:0007669"/>
    <property type="project" value="TreeGrafter"/>
</dbReference>
<comment type="similarity">
    <text evidence="1 2">Belongs to the DXO/Dom3Z family.</text>
</comment>
<sequence length="356" mass="42909">MSFQIDFINFSEQIISTLTTELIGHFSIDSDLQYHADLSQLKYYISPSDPNNVNFDLNKNFMSTRHRPTSYLKLDNLLRWLSNNFHRFEKPLSQKEHWLDIEFIASRGTIKTILCSPYKMRDEWIICASKYRGTIYLCEFYSDEREHQYINASMLEKQLQSWGYKFEQYMVADHPSHIPDPKRHLNECEHFYCMFKANFDNYSLLYGTKIDDIFSQQPIRDTLERKTFELIELKTFPLLSENGNIYSKISCHRVINWWSQNYLANINRIIRRLKDKNIVRIIKEYSMCDLPKLSEITCDINRSKIFCKIFLDNVKRIVTKDYNKCMYKFRWTPFIRDVINYTEEAPDNERYIFLQP</sequence>
<dbReference type="GO" id="GO:0000166">
    <property type="term" value="F:nucleotide binding"/>
    <property type="evidence" value="ECO:0007669"/>
    <property type="project" value="UniProtKB-KW"/>
</dbReference>
<dbReference type="GO" id="GO:0003723">
    <property type="term" value="F:RNA binding"/>
    <property type="evidence" value="ECO:0007669"/>
    <property type="project" value="UniProtKB-KW"/>
</dbReference>
<dbReference type="GO" id="GO:0034353">
    <property type="term" value="F:mRNA 5'-diphosphatase activity"/>
    <property type="evidence" value="ECO:0007669"/>
    <property type="project" value="TreeGrafter"/>
</dbReference>
<dbReference type="OrthoDB" id="5853397at2759"/>
<gene>
    <name evidence="4" type="primary">105618885</name>
</gene>
<dbReference type="InterPro" id="IPR039039">
    <property type="entry name" value="RAI1-like_fam"/>
</dbReference>
<dbReference type="GO" id="GO:0000956">
    <property type="term" value="P:nuclear-transcribed mRNA catabolic process"/>
    <property type="evidence" value="ECO:0007669"/>
    <property type="project" value="TreeGrafter"/>
</dbReference>
<evidence type="ECO:0000313" key="4">
    <source>
        <dbReference type="EnsemblMetazoa" id="XP_012055806.1"/>
    </source>
</evidence>
<dbReference type="FunCoup" id="A0A158NE48">
    <property type="interactions" value="879"/>
</dbReference>
<dbReference type="EMBL" id="ADTU01012805">
    <property type="status" value="NOT_ANNOTATED_CDS"/>
    <property type="molecule type" value="Genomic_DNA"/>
</dbReference>
<protein>
    <recommendedName>
        <fullName evidence="2">Decapping nuclease</fullName>
        <ecNumber evidence="2">3.6.1.-</ecNumber>
    </recommendedName>
</protein>
<dbReference type="EMBL" id="ADTU01012806">
    <property type="status" value="NOT_ANNOTATED_CDS"/>
    <property type="molecule type" value="Genomic_DNA"/>
</dbReference>
<keyword evidence="2" id="KW-0378">Hydrolase</keyword>
<dbReference type="AlphaFoldDB" id="A0A158NE48"/>
<keyword evidence="2" id="KW-0547">Nucleotide-binding</keyword>
<keyword evidence="5" id="KW-1185">Reference proteome</keyword>
<accession>A0A158NE48</accession>
<dbReference type="InParanoid" id="A0A158NE48"/>
<dbReference type="EC" id="3.6.1.-" evidence="2"/>
<organism evidence="4 5">
    <name type="scientific">Atta cephalotes</name>
    <name type="common">Leafcutter ant</name>
    <dbReference type="NCBI Taxonomy" id="12957"/>
    <lineage>
        <taxon>Eukaryota</taxon>
        <taxon>Metazoa</taxon>
        <taxon>Ecdysozoa</taxon>
        <taxon>Arthropoda</taxon>
        <taxon>Hexapoda</taxon>
        <taxon>Insecta</taxon>
        <taxon>Pterygota</taxon>
        <taxon>Neoptera</taxon>
        <taxon>Endopterygota</taxon>
        <taxon>Hymenoptera</taxon>
        <taxon>Apocrita</taxon>
        <taxon>Aculeata</taxon>
        <taxon>Formicoidea</taxon>
        <taxon>Formicidae</taxon>
        <taxon>Myrmicinae</taxon>
        <taxon>Atta</taxon>
    </lineage>
</organism>
<keyword evidence="2" id="KW-0540">Nuclease</keyword>
<keyword evidence="2" id="KW-0539">Nucleus</keyword>
<evidence type="ECO:0000259" key="3">
    <source>
        <dbReference type="Pfam" id="PF08652"/>
    </source>
</evidence>
<dbReference type="GO" id="GO:0046872">
    <property type="term" value="F:metal ion binding"/>
    <property type="evidence" value="ECO:0007669"/>
    <property type="project" value="UniProtKB-KW"/>
</dbReference>
<keyword evidence="2" id="KW-0694">RNA-binding</keyword>
<dbReference type="GO" id="GO:0110155">
    <property type="term" value="P:NAD-cap decapping"/>
    <property type="evidence" value="ECO:0007669"/>
    <property type="project" value="TreeGrafter"/>
</dbReference>
<evidence type="ECO:0000256" key="2">
    <source>
        <dbReference type="RuleBase" id="RU367113"/>
    </source>
</evidence>
<comment type="subcellular location">
    <subcellularLocation>
        <location evidence="2">Nucleus</location>
    </subcellularLocation>
</comment>
<dbReference type="STRING" id="12957.A0A158NE48"/>
<evidence type="ECO:0000256" key="1">
    <source>
        <dbReference type="ARBA" id="ARBA00006562"/>
    </source>
</evidence>
<dbReference type="Pfam" id="PF08652">
    <property type="entry name" value="RAI1"/>
    <property type="match status" value="1"/>
</dbReference>
<reference evidence="4" key="2">
    <citation type="submission" date="2016-04" db="UniProtKB">
        <authorList>
            <consortium name="EnsemblMetazoa"/>
        </authorList>
    </citation>
    <scope>IDENTIFICATION</scope>
</reference>
<reference evidence="5" key="1">
    <citation type="journal article" date="2011" name="PLoS Genet.">
        <title>The genome sequence of the leaf-cutter ant Atta cephalotes reveals insights into its obligate symbiotic lifestyle.</title>
        <authorList>
            <person name="Suen G."/>
            <person name="Teiling C."/>
            <person name="Li L."/>
            <person name="Holt C."/>
            <person name="Abouheif E."/>
            <person name="Bornberg-Bauer E."/>
            <person name="Bouffard P."/>
            <person name="Caldera E.J."/>
            <person name="Cash E."/>
            <person name="Cavanaugh A."/>
            <person name="Denas O."/>
            <person name="Elhaik E."/>
            <person name="Fave M.J."/>
            <person name="Gadau J."/>
            <person name="Gibson J.D."/>
            <person name="Graur D."/>
            <person name="Grubbs K.J."/>
            <person name="Hagen D.E."/>
            <person name="Harkins T.T."/>
            <person name="Helmkampf M."/>
            <person name="Hu H."/>
            <person name="Johnson B.R."/>
            <person name="Kim J."/>
            <person name="Marsh S.E."/>
            <person name="Moeller J.A."/>
            <person name="Munoz-Torres M.C."/>
            <person name="Murphy M.C."/>
            <person name="Naughton M.C."/>
            <person name="Nigam S."/>
            <person name="Overson R."/>
            <person name="Rajakumar R."/>
            <person name="Reese J.T."/>
            <person name="Scott J.J."/>
            <person name="Smith C.R."/>
            <person name="Tao S."/>
            <person name="Tsutsui N.D."/>
            <person name="Viljakainen L."/>
            <person name="Wissler L."/>
            <person name="Yandell M.D."/>
            <person name="Zimmer F."/>
            <person name="Taylor J."/>
            <person name="Slater S.C."/>
            <person name="Clifton S.W."/>
            <person name="Warren W.C."/>
            <person name="Elsik C.G."/>
            <person name="Smith C.D."/>
            <person name="Weinstock G.M."/>
            <person name="Gerardo N.M."/>
            <person name="Currie C.R."/>
        </authorList>
    </citation>
    <scope>NUCLEOTIDE SEQUENCE [LARGE SCALE GENOMIC DNA]</scope>
</reference>
<dbReference type="GO" id="GO:0005634">
    <property type="term" value="C:nucleus"/>
    <property type="evidence" value="ECO:0007669"/>
    <property type="project" value="UniProtKB-SubCell"/>
</dbReference>